<feature type="transmembrane region" description="Helical" evidence="1">
    <location>
        <begin position="12"/>
        <end position="39"/>
    </location>
</feature>
<dbReference type="AlphaFoldDB" id="A0A1R2D2S2"/>
<accession>A0A1R2D2S2</accession>
<proteinExistence type="predicted"/>
<dbReference type="Proteomes" id="UP000187209">
    <property type="component" value="Unassembled WGS sequence"/>
</dbReference>
<feature type="transmembrane region" description="Helical" evidence="1">
    <location>
        <begin position="130"/>
        <end position="150"/>
    </location>
</feature>
<evidence type="ECO:0000313" key="3">
    <source>
        <dbReference type="Proteomes" id="UP000187209"/>
    </source>
</evidence>
<keyword evidence="3" id="KW-1185">Reference proteome</keyword>
<evidence type="ECO:0000313" key="2">
    <source>
        <dbReference type="EMBL" id="OMJ95567.1"/>
    </source>
</evidence>
<feature type="transmembrane region" description="Helical" evidence="1">
    <location>
        <begin position="183"/>
        <end position="201"/>
    </location>
</feature>
<keyword evidence="1" id="KW-0812">Transmembrane</keyword>
<dbReference type="EMBL" id="MPUH01000010">
    <property type="protein sequence ID" value="OMJ95567.1"/>
    <property type="molecule type" value="Genomic_DNA"/>
</dbReference>
<reference evidence="2 3" key="1">
    <citation type="submission" date="2016-11" db="EMBL/GenBank/DDBJ databases">
        <title>The macronuclear genome of Stentor coeruleus: a giant cell with tiny introns.</title>
        <authorList>
            <person name="Slabodnick M."/>
            <person name="Ruby J.G."/>
            <person name="Reiff S.B."/>
            <person name="Swart E.C."/>
            <person name="Gosai S."/>
            <person name="Prabakaran S."/>
            <person name="Witkowska E."/>
            <person name="Larue G.E."/>
            <person name="Fisher S."/>
            <person name="Freeman R.M."/>
            <person name="Gunawardena J."/>
            <person name="Chu W."/>
            <person name="Stover N.A."/>
            <person name="Gregory B.D."/>
            <person name="Nowacki M."/>
            <person name="Derisi J."/>
            <person name="Roy S.W."/>
            <person name="Marshall W.F."/>
            <person name="Sood P."/>
        </authorList>
    </citation>
    <scope>NUCLEOTIDE SEQUENCE [LARGE SCALE GENOMIC DNA]</scope>
    <source>
        <strain evidence="2">WM001</strain>
    </source>
</reference>
<evidence type="ECO:0000256" key="1">
    <source>
        <dbReference type="SAM" id="Phobius"/>
    </source>
</evidence>
<keyword evidence="1" id="KW-0472">Membrane</keyword>
<comment type="caution">
    <text evidence="2">The sequence shown here is derived from an EMBL/GenBank/DDBJ whole genome shotgun (WGS) entry which is preliminary data.</text>
</comment>
<gene>
    <name evidence="2" type="ORF">SteCoe_980</name>
</gene>
<name>A0A1R2D2S2_9CILI</name>
<organism evidence="2 3">
    <name type="scientific">Stentor coeruleus</name>
    <dbReference type="NCBI Taxonomy" id="5963"/>
    <lineage>
        <taxon>Eukaryota</taxon>
        <taxon>Sar</taxon>
        <taxon>Alveolata</taxon>
        <taxon>Ciliophora</taxon>
        <taxon>Postciliodesmatophora</taxon>
        <taxon>Heterotrichea</taxon>
        <taxon>Heterotrichida</taxon>
        <taxon>Stentoridae</taxon>
        <taxon>Stentor</taxon>
    </lineage>
</organism>
<feature type="transmembrane region" description="Helical" evidence="1">
    <location>
        <begin position="99"/>
        <end position="123"/>
    </location>
</feature>
<sequence>MEYKIGKIQVSIILSIVLGFQLLSIIINIISLCASTWIFPDSLLLTYNYKPMDELYDKCKDDLDNYYYSDYYYYDQEGEIYDWLKEHCDILKKSRKVSITYIVLVAISMALMASWMSLIVIALKNKFHLTLGLILGVISVLLQIAAIIQYSSINKITYDSLYDEDGYITTLEYFGEAGDGPKLSIVVCIIDSLLVFFMIYIQCKIRKLRS</sequence>
<keyword evidence="1" id="KW-1133">Transmembrane helix</keyword>
<protein>
    <submittedName>
        <fullName evidence="2">Uncharacterized protein</fullName>
    </submittedName>
</protein>